<evidence type="ECO:0000313" key="13">
    <source>
        <dbReference type="EMBL" id="VVD94169.1"/>
    </source>
</evidence>
<protein>
    <submittedName>
        <fullName evidence="13">Efflux transporter periplasmic adaptor subunit</fullName>
    </submittedName>
</protein>
<dbReference type="GO" id="GO:0030313">
    <property type="term" value="C:cell envelope"/>
    <property type="evidence" value="ECO:0007669"/>
    <property type="project" value="UniProtKB-SubCell"/>
</dbReference>
<keyword evidence="4" id="KW-1003">Cell membrane</keyword>
<dbReference type="NCBIfam" id="NF008606">
    <property type="entry name" value="PRK11578.1"/>
    <property type="match status" value="1"/>
</dbReference>
<keyword evidence="3" id="KW-0813">Transport</keyword>
<dbReference type="GO" id="GO:1990961">
    <property type="term" value="P:xenobiotic detoxification by transmembrane export across the plasma membrane"/>
    <property type="evidence" value="ECO:0007669"/>
    <property type="project" value="InterPro"/>
</dbReference>
<evidence type="ECO:0000256" key="1">
    <source>
        <dbReference type="ARBA" id="ARBA00004236"/>
    </source>
</evidence>
<dbReference type="NCBIfam" id="TIGR01730">
    <property type="entry name" value="RND_mfp"/>
    <property type="match status" value="1"/>
</dbReference>
<dbReference type="Pfam" id="PF25876">
    <property type="entry name" value="HH_MFP_RND"/>
    <property type="match status" value="1"/>
</dbReference>
<feature type="domain" description="Multidrug resistance protein MdtA-like C-terminal permuted SH3" evidence="12">
    <location>
        <begin position="321"/>
        <end position="382"/>
    </location>
</feature>
<evidence type="ECO:0000259" key="9">
    <source>
        <dbReference type="Pfam" id="PF25876"/>
    </source>
</evidence>
<dbReference type="Pfam" id="PF25944">
    <property type="entry name" value="Beta-barrel_RND"/>
    <property type="match status" value="1"/>
</dbReference>
<dbReference type="GO" id="GO:1990195">
    <property type="term" value="C:macrolide transmembrane transporter complex"/>
    <property type="evidence" value="ECO:0007669"/>
    <property type="project" value="InterPro"/>
</dbReference>
<dbReference type="RefSeq" id="WP_150683732.1">
    <property type="nucleotide sequence ID" value="NZ_CABPSI010000002.1"/>
</dbReference>
<evidence type="ECO:0000259" key="12">
    <source>
        <dbReference type="Pfam" id="PF25967"/>
    </source>
</evidence>
<sequence>MIQFIRRRRYLVASLVVLAVLLILGIRSVVSPKPPQYLTAKVERSDLENAVLATGTLVAFTQVDVGAQVSGQLKSLKVKLGDKVTKGQWLAEIDPVLSQNTLRQAEANEQDLQAQRRATQALLAKADLAFRRQRQMLPDDATSRQDFEAAQADLDAQRANLAALEAKIRSAAIQIESARANLGYTRIVAPMDGQVVAIVTQEGQTVIAQQQAPVILKLADLDTMTIKAQVSEADVIRIAPGQTTYFTILGEPDKRYYGKLRAIEPAPQNFLDTQGSLGGLGGSRSNTAVFYNALFEVPNPDHKLRISMTAQVNVLLSTAKQALSIPVAALGKKQADGRYDVRVVGADGKVVTRQVRTGLNNNVKVEVKEGLAAGDQVVIGEAGDVKDARNDASGDSVSVG</sequence>
<dbReference type="InterPro" id="IPR058625">
    <property type="entry name" value="MdtA-like_BSH"/>
</dbReference>
<dbReference type="PANTHER" id="PTHR30469:SF33">
    <property type="entry name" value="SLR1207 PROTEIN"/>
    <property type="match status" value="1"/>
</dbReference>
<dbReference type="EMBL" id="CABPSI010000002">
    <property type="protein sequence ID" value="VVD94169.1"/>
    <property type="molecule type" value="Genomic_DNA"/>
</dbReference>
<evidence type="ECO:0000256" key="8">
    <source>
        <dbReference type="SAM" id="Coils"/>
    </source>
</evidence>
<dbReference type="InterPro" id="IPR058627">
    <property type="entry name" value="MdtA-like_C"/>
</dbReference>
<feature type="coiled-coil region" evidence="8">
    <location>
        <begin position="147"/>
        <end position="181"/>
    </location>
</feature>
<keyword evidence="7" id="KW-0472">Membrane</keyword>
<feature type="domain" description="Multidrug resistance protein MdtA-like beta-barrel" evidence="11">
    <location>
        <begin position="223"/>
        <end position="269"/>
    </location>
</feature>
<feature type="domain" description="Multidrug resistance protein MdtA-like alpha-helical hairpin" evidence="9">
    <location>
        <begin position="109"/>
        <end position="185"/>
    </location>
</feature>
<dbReference type="Gene3D" id="2.40.30.170">
    <property type="match status" value="1"/>
</dbReference>
<dbReference type="Gene3D" id="2.40.50.100">
    <property type="match status" value="1"/>
</dbReference>
<evidence type="ECO:0000256" key="2">
    <source>
        <dbReference type="ARBA" id="ARBA00009477"/>
    </source>
</evidence>
<dbReference type="InterPro" id="IPR058624">
    <property type="entry name" value="MdtA-like_HH"/>
</dbReference>
<evidence type="ECO:0000259" key="11">
    <source>
        <dbReference type="Pfam" id="PF25944"/>
    </source>
</evidence>
<dbReference type="AlphaFoldDB" id="A0A5E4U7G4"/>
<name>A0A5E4U7G4_9BURK</name>
<dbReference type="InterPro" id="IPR058623">
    <property type="entry name" value="MacA"/>
</dbReference>
<comment type="similarity">
    <text evidence="2">Belongs to the membrane fusion protein (MFP) (TC 8.A.1) family.</text>
</comment>
<evidence type="ECO:0000256" key="7">
    <source>
        <dbReference type="ARBA" id="ARBA00023136"/>
    </source>
</evidence>
<dbReference type="GO" id="GO:0019898">
    <property type="term" value="C:extrinsic component of membrane"/>
    <property type="evidence" value="ECO:0007669"/>
    <property type="project" value="InterPro"/>
</dbReference>
<dbReference type="InterPro" id="IPR006143">
    <property type="entry name" value="RND_pump_MFP"/>
</dbReference>
<dbReference type="Pfam" id="PF25917">
    <property type="entry name" value="BSH_RND"/>
    <property type="match status" value="1"/>
</dbReference>
<dbReference type="SUPFAM" id="SSF111369">
    <property type="entry name" value="HlyD-like secretion proteins"/>
    <property type="match status" value="1"/>
</dbReference>
<reference evidence="13 14" key="1">
    <citation type="submission" date="2019-08" db="EMBL/GenBank/DDBJ databases">
        <authorList>
            <person name="Peeters C."/>
        </authorList>
    </citation>
    <scope>NUCLEOTIDE SEQUENCE [LARGE SCALE GENOMIC DNA]</scope>
    <source>
        <strain evidence="13 14">LMG 31115</strain>
    </source>
</reference>
<proteinExistence type="inferred from homology"/>
<dbReference type="InterPro" id="IPR030190">
    <property type="entry name" value="MacA_alpha-hairpin_sf"/>
</dbReference>
<keyword evidence="14" id="KW-1185">Reference proteome</keyword>
<evidence type="ECO:0000313" key="14">
    <source>
        <dbReference type="Proteomes" id="UP000333828"/>
    </source>
</evidence>
<dbReference type="GO" id="GO:0015562">
    <property type="term" value="F:efflux transmembrane transporter activity"/>
    <property type="evidence" value="ECO:0007669"/>
    <property type="project" value="TreeGrafter"/>
</dbReference>
<evidence type="ECO:0000256" key="3">
    <source>
        <dbReference type="ARBA" id="ARBA00022448"/>
    </source>
</evidence>
<dbReference type="Pfam" id="PF25967">
    <property type="entry name" value="RND-MFP_C"/>
    <property type="match status" value="1"/>
</dbReference>
<gene>
    <name evidence="13" type="ORF">PIN31115_01760</name>
</gene>
<accession>A0A5E4U7G4</accession>
<dbReference type="Proteomes" id="UP000333828">
    <property type="component" value="Unassembled WGS sequence"/>
</dbReference>
<comment type="subcellular location">
    <subcellularLocation>
        <location evidence="1">Cell membrane</location>
    </subcellularLocation>
</comment>
<keyword evidence="6 8" id="KW-0175">Coiled coil</keyword>
<dbReference type="Gene3D" id="2.40.420.20">
    <property type="match status" value="1"/>
</dbReference>
<dbReference type="PANTHER" id="PTHR30469">
    <property type="entry name" value="MULTIDRUG RESISTANCE PROTEIN MDTA"/>
    <property type="match status" value="1"/>
</dbReference>
<evidence type="ECO:0000256" key="6">
    <source>
        <dbReference type="ARBA" id="ARBA00023054"/>
    </source>
</evidence>
<evidence type="ECO:0000256" key="4">
    <source>
        <dbReference type="ARBA" id="ARBA00022475"/>
    </source>
</evidence>
<dbReference type="GO" id="GO:1990281">
    <property type="term" value="C:efflux pump complex"/>
    <property type="evidence" value="ECO:0007669"/>
    <property type="project" value="TreeGrafter"/>
</dbReference>
<organism evidence="13 14">
    <name type="scientific">Pandoraea iniqua</name>
    <dbReference type="NCBI Taxonomy" id="2508288"/>
    <lineage>
        <taxon>Bacteria</taxon>
        <taxon>Pseudomonadati</taxon>
        <taxon>Pseudomonadota</taxon>
        <taxon>Betaproteobacteria</taxon>
        <taxon>Burkholderiales</taxon>
        <taxon>Burkholderiaceae</taxon>
        <taxon>Pandoraea</taxon>
    </lineage>
</organism>
<dbReference type="InterPro" id="IPR058626">
    <property type="entry name" value="MdtA-like_b-barrel"/>
</dbReference>
<keyword evidence="5" id="KW-0997">Cell inner membrane</keyword>
<dbReference type="Gene3D" id="6.10.140.1990">
    <property type="match status" value="1"/>
</dbReference>
<evidence type="ECO:0000256" key="5">
    <source>
        <dbReference type="ARBA" id="ARBA00022519"/>
    </source>
</evidence>
<evidence type="ECO:0000259" key="10">
    <source>
        <dbReference type="Pfam" id="PF25917"/>
    </source>
</evidence>
<feature type="domain" description="Multidrug resistance protein MdtA-like barrel-sandwich hybrid" evidence="10">
    <location>
        <begin position="62"/>
        <end position="216"/>
    </location>
</feature>